<keyword evidence="2" id="KW-0677">Repeat</keyword>
<evidence type="ECO:0000256" key="3">
    <source>
        <dbReference type="ARBA" id="ARBA00022850"/>
    </source>
</evidence>
<keyword evidence="3" id="KW-0345">HDL</keyword>
<dbReference type="PANTHER" id="PTHR18976:SF11">
    <property type="entry name" value="APOLIPOPROTEIN A-I"/>
    <property type="match status" value="1"/>
</dbReference>
<keyword evidence="5" id="KW-0732">Signal</keyword>
<sequence length="237" mass="26939">MKTVVLTLAVLFLTGGQARHTLQQDDPQLQWDRVKEVASVYVDMLKEVGKEAVSRIEACELAKKMNLKIMDNLDALGANITKLRDQLSQMVTQEYWNSLLTQDMNKDLEQAKERVTFYLQQLREKLGSKMRDGASKSVEKLLERYGDQMPEGLATQLQALREGRVRLGELRDQAGEKLSELHKKAGEKLSELREKLSQLSKNSEPLGAMLENLLEDLRLGMLPLWENFQLPQEGAGQ</sequence>
<feature type="signal peptide" evidence="5">
    <location>
        <begin position="1"/>
        <end position="18"/>
    </location>
</feature>
<keyword evidence="1" id="KW-0813">Transport</keyword>
<evidence type="ECO:0000256" key="5">
    <source>
        <dbReference type="SAM" id="SignalP"/>
    </source>
</evidence>
<accession>A0ABP0ADZ9</accession>
<evidence type="ECO:0000256" key="1">
    <source>
        <dbReference type="ARBA" id="ARBA00022448"/>
    </source>
</evidence>
<evidence type="ECO:0008006" key="8">
    <source>
        <dbReference type="Google" id="ProtNLM"/>
    </source>
</evidence>
<name>A0ABP0ADZ9_PIPNA</name>
<dbReference type="EMBL" id="OY882866">
    <property type="protein sequence ID" value="CAK6448744.1"/>
    <property type="molecule type" value="Genomic_DNA"/>
</dbReference>
<keyword evidence="4" id="KW-0445">Lipid transport</keyword>
<dbReference type="InterPro" id="IPR050163">
    <property type="entry name" value="Apolipoprotein_A1/A4/E"/>
</dbReference>
<dbReference type="PANTHER" id="PTHR18976">
    <property type="entry name" value="APOLIPOPROTEIN"/>
    <property type="match status" value="1"/>
</dbReference>
<gene>
    <name evidence="6" type="ORF">MPIPNATIZW_LOCUS17050</name>
</gene>
<dbReference type="SUPFAM" id="SSF58113">
    <property type="entry name" value="Apolipoprotein A-I"/>
    <property type="match status" value="1"/>
</dbReference>
<keyword evidence="7" id="KW-1185">Reference proteome</keyword>
<evidence type="ECO:0000313" key="6">
    <source>
        <dbReference type="EMBL" id="CAK6448744.1"/>
    </source>
</evidence>
<dbReference type="Gene3D" id="1.20.120.20">
    <property type="entry name" value="Apolipoprotein"/>
    <property type="match status" value="1"/>
</dbReference>
<protein>
    <recommendedName>
        <fullName evidence="8">Apolipoprotein E</fullName>
    </recommendedName>
</protein>
<evidence type="ECO:0000256" key="4">
    <source>
        <dbReference type="ARBA" id="ARBA00023055"/>
    </source>
</evidence>
<dbReference type="Proteomes" id="UP001314169">
    <property type="component" value="Chromosome 9"/>
</dbReference>
<evidence type="ECO:0000313" key="7">
    <source>
        <dbReference type="Proteomes" id="UP001314169"/>
    </source>
</evidence>
<proteinExistence type="predicted"/>
<reference evidence="6" key="1">
    <citation type="submission" date="2023-12" db="EMBL/GenBank/DDBJ databases">
        <authorList>
            <person name="Brown T."/>
        </authorList>
    </citation>
    <scope>NUCLEOTIDE SEQUENCE</scope>
</reference>
<evidence type="ECO:0000256" key="2">
    <source>
        <dbReference type="ARBA" id="ARBA00022737"/>
    </source>
</evidence>
<organism evidence="6 7">
    <name type="scientific">Pipistrellus nathusii</name>
    <name type="common">Nathusius' pipistrelle</name>
    <dbReference type="NCBI Taxonomy" id="59473"/>
    <lineage>
        <taxon>Eukaryota</taxon>
        <taxon>Metazoa</taxon>
        <taxon>Chordata</taxon>
        <taxon>Craniata</taxon>
        <taxon>Vertebrata</taxon>
        <taxon>Euteleostomi</taxon>
        <taxon>Mammalia</taxon>
        <taxon>Eutheria</taxon>
        <taxon>Laurasiatheria</taxon>
        <taxon>Chiroptera</taxon>
        <taxon>Yangochiroptera</taxon>
        <taxon>Vespertilionidae</taxon>
        <taxon>Pipistrellus</taxon>
    </lineage>
</organism>
<feature type="chain" id="PRO_5045397536" description="Apolipoprotein E" evidence="5">
    <location>
        <begin position="19"/>
        <end position="237"/>
    </location>
</feature>